<proteinExistence type="predicted"/>
<feature type="non-terminal residue" evidence="1">
    <location>
        <position position="186"/>
    </location>
</feature>
<dbReference type="EMBL" id="CAJPVJ010001386">
    <property type="protein sequence ID" value="CAG2164632.1"/>
    <property type="molecule type" value="Genomic_DNA"/>
</dbReference>
<evidence type="ECO:0000313" key="1">
    <source>
        <dbReference type="EMBL" id="CAD7643521.1"/>
    </source>
</evidence>
<dbReference type="EMBL" id="OC916211">
    <property type="protein sequence ID" value="CAD7643521.1"/>
    <property type="molecule type" value="Genomic_DNA"/>
</dbReference>
<reference evidence="1" key="1">
    <citation type="submission" date="2020-11" db="EMBL/GenBank/DDBJ databases">
        <authorList>
            <person name="Tran Van P."/>
        </authorList>
    </citation>
    <scope>NUCLEOTIDE SEQUENCE</scope>
</reference>
<evidence type="ECO:0000313" key="2">
    <source>
        <dbReference type="Proteomes" id="UP000728032"/>
    </source>
</evidence>
<sequence>TDRQNASSSILASKSIVNYNCRTIESSNSELRERLYVSAEYWTQPPLGCLCSHLSLHSALTVIERESTGSLEVGEYYGSPCVMPTEWHWRLKNRLIIHSHDYSTHRKVVSLVRPSGGCVERIQQCLKAPVALRVGASDPSALTRVEKIIGVFEYNNKWFSPDFEGSLHTANHWRTGRSTTASLSHS</sequence>
<organism evidence="1">
    <name type="scientific">Oppiella nova</name>
    <dbReference type="NCBI Taxonomy" id="334625"/>
    <lineage>
        <taxon>Eukaryota</taxon>
        <taxon>Metazoa</taxon>
        <taxon>Ecdysozoa</taxon>
        <taxon>Arthropoda</taxon>
        <taxon>Chelicerata</taxon>
        <taxon>Arachnida</taxon>
        <taxon>Acari</taxon>
        <taxon>Acariformes</taxon>
        <taxon>Sarcoptiformes</taxon>
        <taxon>Oribatida</taxon>
        <taxon>Brachypylina</taxon>
        <taxon>Oppioidea</taxon>
        <taxon>Oppiidae</taxon>
        <taxon>Oppiella</taxon>
    </lineage>
</organism>
<gene>
    <name evidence="1" type="ORF">ONB1V03_LOCUS4182</name>
</gene>
<keyword evidence="2" id="KW-1185">Reference proteome</keyword>
<name>A0A7R9LKS7_9ACAR</name>
<accession>A0A7R9LKS7</accession>
<dbReference type="Proteomes" id="UP000728032">
    <property type="component" value="Unassembled WGS sequence"/>
</dbReference>
<protein>
    <submittedName>
        <fullName evidence="1">Uncharacterized protein</fullName>
    </submittedName>
</protein>
<dbReference type="AlphaFoldDB" id="A0A7R9LKS7"/>